<gene>
    <name evidence="4" type="primary">Myoz2</name>
</gene>
<dbReference type="GO" id="GO:0030018">
    <property type="term" value="C:Z disc"/>
    <property type="evidence" value="ECO:0007669"/>
    <property type="project" value="InterPro"/>
</dbReference>
<accession>A0A8C0WUS3</accession>
<feature type="compositionally biased region" description="Pro residues" evidence="3">
    <location>
        <begin position="106"/>
        <end position="120"/>
    </location>
</feature>
<dbReference type="InterPro" id="IPR008438">
    <property type="entry name" value="MYOZ"/>
</dbReference>
<dbReference type="GO" id="GO:0003779">
    <property type="term" value="F:actin binding"/>
    <property type="evidence" value="ECO:0007669"/>
    <property type="project" value="TreeGrafter"/>
</dbReference>
<dbReference type="Pfam" id="PF05556">
    <property type="entry name" value="Calsarcin"/>
    <property type="match status" value="1"/>
</dbReference>
<dbReference type="GO" id="GO:0015629">
    <property type="term" value="C:actin cytoskeleton"/>
    <property type="evidence" value="ECO:0007669"/>
    <property type="project" value="TreeGrafter"/>
</dbReference>
<feature type="region of interest" description="Disordered" evidence="3">
    <location>
        <begin position="89"/>
        <end position="132"/>
    </location>
</feature>
<keyword evidence="2" id="KW-0597">Phosphoprotein</keyword>
<name>A0A8C0WUS3_CASCN</name>
<protein>
    <recommendedName>
        <fullName evidence="5">Myozenin-2</fullName>
    </recommendedName>
</protein>
<sequence length="143" mass="16119">MLSHSTMVKQRKQQASAIMKEIHGNAVDGMDLGKKVSIPRDIMLEELSHLSNRGARLFKMRQRRSDKYTFENFQYETKAQINHNIAMQNGKLDGSHLEGDSQQAPLTPPNTPDPRSPPNPENIAPGNLSPYKHGHKIAMHLDL</sequence>
<reference evidence="4" key="1">
    <citation type="submission" date="2023-09" db="UniProtKB">
        <authorList>
            <consortium name="Ensembl"/>
        </authorList>
    </citation>
    <scope>IDENTIFICATION</scope>
</reference>
<evidence type="ECO:0000256" key="2">
    <source>
        <dbReference type="ARBA" id="ARBA00022553"/>
    </source>
</evidence>
<evidence type="ECO:0000313" key="4">
    <source>
        <dbReference type="Ensembl" id="ENSCCNP00000017638.1"/>
    </source>
</evidence>
<organism evidence="4">
    <name type="scientific">Castor canadensis</name>
    <name type="common">American beaver</name>
    <dbReference type="NCBI Taxonomy" id="51338"/>
    <lineage>
        <taxon>Eukaryota</taxon>
        <taxon>Metazoa</taxon>
        <taxon>Chordata</taxon>
        <taxon>Craniata</taxon>
        <taxon>Vertebrata</taxon>
        <taxon>Euteleostomi</taxon>
        <taxon>Mammalia</taxon>
        <taxon>Eutheria</taxon>
        <taxon>Euarchontoglires</taxon>
        <taxon>Glires</taxon>
        <taxon>Rodentia</taxon>
        <taxon>Castorimorpha</taxon>
        <taxon>Castoridae</taxon>
        <taxon>Castor</taxon>
    </lineage>
</organism>
<evidence type="ECO:0000256" key="3">
    <source>
        <dbReference type="SAM" id="MobiDB-lite"/>
    </source>
</evidence>
<evidence type="ECO:0000256" key="1">
    <source>
        <dbReference type="ARBA" id="ARBA00009126"/>
    </source>
</evidence>
<dbReference type="GO" id="GO:0031433">
    <property type="term" value="F:telethonin binding"/>
    <property type="evidence" value="ECO:0007669"/>
    <property type="project" value="TreeGrafter"/>
</dbReference>
<dbReference type="Ensembl" id="ENSCCNT00000022951.1">
    <property type="protein sequence ID" value="ENSCCNP00000017638.1"/>
    <property type="gene ID" value="ENSCCNG00000017935.1"/>
</dbReference>
<dbReference type="GO" id="GO:0051373">
    <property type="term" value="F:FATZ binding"/>
    <property type="evidence" value="ECO:0007669"/>
    <property type="project" value="TreeGrafter"/>
</dbReference>
<evidence type="ECO:0008006" key="5">
    <source>
        <dbReference type="Google" id="ProtNLM"/>
    </source>
</evidence>
<proteinExistence type="inferred from homology"/>
<dbReference type="PANTHER" id="PTHR15941:SF9">
    <property type="entry name" value="MYOZENIN-2"/>
    <property type="match status" value="1"/>
</dbReference>
<dbReference type="PANTHER" id="PTHR15941">
    <property type="entry name" value="MYOZENIN"/>
    <property type="match status" value="1"/>
</dbReference>
<dbReference type="AlphaFoldDB" id="A0A8C0WUS3"/>
<comment type="similarity">
    <text evidence="1">Belongs to the myozenin family.</text>
</comment>